<evidence type="ECO:0000256" key="10">
    <source>
        <dbReference type="ARBA" id="ARBA00050776"/>
    </source>
</evidence>
<evidence type="ECO:0000259" key="12">
    <source>
        <dbReference type="Pfam" id="PF00266"/>
    </source>
</evidence>
<dbReference type="InterPro" id="IPR000192">
    <property type="entry name" value="Aminotrans_V_dom"/>
</dbReference>
<dbReference type="PROSITE" id="PS00595">
    <property type="entry name" value="AA_TRANSFER_CLASS_5"/>
    <property type="match status" value="1"/>
</dbReference>
<dbReference type="Pfam" id="PF00266">
    <property type="entry name" value="Aminotran_5"/>
    <property type="match status" value="1"/>
</dbReference>
<name>B4S566_PROA2</name>
<evidence type="ECO:0000256" key="2">
    <source>
        <dbReference type="ARBA" id="ARBA00003120"/>
    </source>
</evidence>
<evidence type="ECO:0000256" key="7">
    <source>
        <dbReference type="ARBA" id="ARBA00022898"/>
    </source>
</evidence>
<dbReference type="Gene3D" id="1.10.260.50">
    <property type="match status" value="1"/>
</dbReference>
<dbReference type="KEGG" id="paa:Paes_2002"/>
<dbReference type="InterPro" id="IPR016454">
    <property type="entry name" value="Cysteine_dSase"/>
</dbReference>
<evidence type="ECO:0000256" key="11">
    <source>
        <dbReference type="RuleBase" id="RU004504"/>
    </source>
</evidence>
<evidence type="ECO:0000256" key="4">
    <source>
        <dbReference type="ARBA" id="ARBA00012239"/>
    </source>
</evidence>
<keyword evidence="5" id="KW-0808">Transferase</keyword>
<reference evidence="13" key="1">
    <citation type="submission" date="2008-06" db="EMBL/GenBank/DDBJ databases">
        <title>Complete sequence of chromosome of Prosthecochloris aestuarii DSM 271.</title>
        <authorList>
            <consortium name="US DOE Joint Genome Institute"/>
            <person name="Lucas S."/>
            <person name="Copeland A."/>
            <person name="Lapidus A."/>
            <person name="Glavina del Rio T."/>
            <person name="Dalin E."/>
            <person name="Tice H."/>
            <person name="Bruce D."/>
            <person name="Goodwin L."/>
            <person name="Pitluck S."/>
            <person name="Schmutz J."/>
            <person name="Larimer F."/>
            <person name="Land M."/>
            <person name="Hauser L."/>
            <person name="Kyrpides N."/>
            <person name="Anderson I."/>
            <person name="Liu Z."/>
            <person name="Li T."/>
            <person name="Zhao F."/>
            <person name="Overmann J."/>
            <person name="Bryant D.A."/>
            <person name="Richardson P."/>
        </authorList>
    </citation>
    <scope>NUCLEOTIDE SEQUENCE [LARGE SCALE GENOMIC DNA]</scope>
    <source>
        <strain evidence="13">DSM 271</strain>
    </source>
</reference>
<dbReference type="EMBL" id="CP001108">
    <property type="protein sequence ID" value="ACF47012.1"/>
    <property type="molecule type" value="Genomic_DNA"/>
</dbReference>
<evidence type="ECO:0000256" key="8">
    <source>
        <dbReference type="ARBA" id="ARBA00023004"/>
    </source>
</evidence>
<comment type="similarity">
    <text evidence="3">Belongs to the class-V pyridoxal-phosphate-dependent aminotransferase family. NifS/IscS subfamily.</text>
</comment>
<keyword evidence="7" id="KW-0663">Pyridoxal phosphate</keyword>
<protein>
    <recommendedName>
        <fullName evidence="4">cysteine desulfurase</fullName>
        <ecNumber evidence="4">2.8.1.7</ecNumber>
    </recommendedName>
</protein>
<evidence type="ECO:0000256" key="6">
    <source>
        <dbReference type="ARBA" id="ARBA00022723"/>
    </source>
</evidence>
<evidence type="ECO:0000256" key="9">
    <source>
        <dbReference type="ARBA" id="ARBA00023014"/>
    </source>
</evidence>
<keyword evidence="14" id="KW-1185">Reference proteome</keyword>
<dbReference type="GO" id="GO:0031071">
    <property type="term" value="F:cysteine desulfurase activity"/>
    <property type="evidence" value="ECO:0007669"/>
    <property type="project" value="UniProtKB-EC"/>
</dbReference>
<dbReference type="PIRSF" id="PIRSF005572">
    <property type="entry name" value="NifS"/>
    <property type="match status" value="1"/>
</dbReference>
<dbReference type="Proteomes" id="UP000002725">
    <property type="component" value="Chromosome"/>
</dbReference>
<dbReference type="GO" id="GO:0046872">
    <property type="term" value="F:metal ion binding"/>
    <property type="evidence" value="ECO:0007669"/>
    <property type="project" value="UniProtKB-KW"/>
</dbReference>
<dbReference type="InterPro" id="IPR015421">
    <property type="entry name" value="PyrdxlP-dep_Trfase_major"/>
</dbReference>
<evidence type="ECO:0000256" key="3">
    <source>
        <dbReference type="ARBA" id="ARBA00006490"/>
    </source>
</evidence>
<comment type="cofactor">
    <cofactor evidence="1 11">
        <name>pyridoxal 5'-phosphate</name>
        <dbReference type="ChEBI" id="CHEBI:597326"/>
    </cofactor>
</comment>
<keyword evidence="6" id="KW-0479">Metal-binding</keyword>
<dbReference type="InterPro" id="IPR015424">
    <property type="entry name" value="PyrdxlP-dep_Trfase"/>
</dbReference>
<accession>B4S566</accession>
<keyword evidence="9" id="KW-0411">Iron-sulfur</keyword>
<dbReference type="FunFam" id="3.40.640.10:FF:000084">
    <property type="entry name" value="IscS-like cysteine desulfurase"/>
    <property type="match status" value="1"/>
</dbReference>
<evidence type="ECO:0000256" key="5">
    <source>
        <dbReference type="ARBA" id="ARBA00022679"/>
    </source>
</evidence>
<dbReference type="AlphaFoldDB" id="B4S566"/>
<dbReference type="GO" id="GO:0051536">
    <property type="term" value="F:iron-sulfur cluster binding"/>
    <property type="evidence" value="ECO:0007669"/>
    <property type="project" value="UniProtKB-KW"/>
</dbReference>
<dbReference type="PANTHER" id="PTHR11601:SF34">
    <property type="entry name" value="CYSTEINE DESULFURASE"/>
    <property type="match status" value="1"/>
</dbReference>
<dbReference type="RefSeq" id="WP_012506545.1">
    <property type="nucleotide sequence ID" value="NC_011059.1"/>
</dbReference>
<dbReference type="SUPFAM" id="SSF53383">
    <property type="entry name" value="PLP-dependent transferases"/>
    <property type="match status" value="1"/>
</dbReference>
<organism evidence="13 14">
    <name type="scientific">Prosthecochloris aestuarii (strain DSM 271 / SK 413)</name>
    <dbReference type="NCBI Taxonomy" id="290512"/>
    <lineage>
        <taxon>Bacteria</taxon>
        <taxon>Pseudomonadati</taxon>
        <taxon>Chlorobiota</taxon>
        <taxon>Chlorobiia</taxon>
        <taxon>Chlorobiales</taxon>
        <taxon>Chlorobiaceae</taxon>
        <taxon>Prosthecochloris</taxon>
    </lineage>
</organism>
<comment type="catalytic activity">
    <reaction evidence="10">
        <text>(sulfur carrier)-H + L-cysteine = (sulfur carrier)-SH + L-alanine</text>
        <dbReference type="Rhea" id="RHEA:43892"/>
        <dbReference type="Rhea" id="RHEA-COMP:14737"/>
        <dbReference type="Rhea" id="RHEA-COMP:14739"/>
        <dbReference type="ChEBI" id="CHEBI:29917"/>
        <dbReference type="ChEBI" id="CHEBI:35235"/>
        <dbReference type="ChEBI" id="CHEBI:57972"/>
        <dbReference type="ChEBI" id="CHEBI:64428"/>
        <dbReference type="EC" id="2.8.1.7"/>
    </reaction>
</comment>
<evidence type="ECO:0000313" key="13">
    <source>
        <dbReference type="EMBL" id="ACF47012.1"/>
    </source>
</evidence>
<evidence type="ECO:0000256" key="1">
    <source>
        <dbReference type="ARBA" id="ARBA00001933"/>
    </source>
</evidence>
<dbReference type="InterPro" id="IPR020578">
    <property type="entry name" value="Aminotrans_V_PyrdxlP_BS"/>
</dbReference>
<dbReference type="PANTHER" id="PTHR11601">
    <property type="entry name" value="CYSTEINE DESULFURYLASE FAMILY MEMBER"/>
    <property type="match status" value="1"/>
</dbReference>
<dbReference type="eggNOG" id="COG1104">
    <property type="taxonomic scope" value="Bacteria"/>
</dbReference>
<keyword evidence="8" id="KW-0408">Iron</keyword>
<proteinExistence type="inferred from homology"/>
<dbReference type="GO" id="GO:0008483">
    <property type="term" value="F:transaminase activity"/>
    <property type="evidence" value="ECO:0007669"/>
    <property type="project" value="UniProtKB-KW"/>
</dbReference>
<dbReference type="EC" id="2.8.1.7" evidence="4"/>
<keyword evidence="13" id="KW-0032">Aminotransferase</keyword>
<gene>
    <name evidence="13" type="ordered locus">Paes_2002</name>
</gene>
<dbReference type="Gene3D" id="3.40.640.10">
    <property type="entry name" value="Type I PLP-dependent aspartate aminotransferase-like (Major domain)"/>
    <property type="match status" value="1"/>
</dbReference>
<dbReference type="HOGENOM" id="CLU_003433_0_0_10"/>
<evidence type="ECO:0000313" key="14">
    <source>
        <dbReference type="Proteomes" id="UP000002725"/>
    </source>
</evidence>
<dbReference type="Gene3D" id="3.90.1150.10">
    <property type="entry name" value="Aspartate Aminotransferase, domain 1"/>
    <property type="match status" value="1"/>
</dbReference>
<feature type="domain" description="Aminotransferase class V" evidence="12">
    <location>
        <begin position="6"/>
        <end position="373"/>
    </location>
</feature>
<comment type="function">
    <text evidence="2">Catalyzes the removal of elemental sulfur atoms from cysteine to produce alanine. Seems to participate in the biosynthesis of the nitrogenase metalloclusters by providing the inorganic sulfur required for the Fe-S core formation.</text>
</comment>
<dbReference type="STRING" id="290512.Paes_2002"/>
<dbReference type="InterPro" id="IPR015422">
    <property type="entry name" value="PyrdxlP-dep_Trfase_small"/>
</dbReference>
<sequence length="401" mass="43510">METRRVYLDHNATTPLHPEVKKEMIEAMEMFGNPSSMHAFGREAHANIEHARQSVAGFIGAHEDELVFVGSGSEANNTVLSLFACASNLCIPGFKARQTIITSRIEHPCVLETSQCLAHRGTTVKLLDVDRYGRIDIDQLKEYLSDDVGLVSVMTANNEIGTLQDISEIGRLAHENGSLMHTDAVQAFGKMPLDVDELGVDFLTMSAHKIYGPKGIGALYVRKGTPYCPFIRGGHQEKGRRAGTENTLGIMGLAKAVEMRALEMEDEARRFAAMKEVLVKGIEERIDNALFNGHPELSMPNTVNVSFPGAEGEAILLYLDLAGIAVSTGSACASGSLDPSHVLLATGSSAERAHGSIRISMGRETTMEEIEYVLDVLPGVISRIRSMSTAYIKGEEHVAAK</sequence>